<keyword evidence="11" id="KW-1133">Transmembrane helix</keyword>
<feature type="domain" description="Histidine kinase" evidence="16">
    <location>
        <begin position="893"/>
        <end position="1115"/>
    </location>
</feature>
<dbReference type="InterPro" id="IPR001789">
    <property type="entry name" value="Sig_transdc_resp-reg_receiver"/>
</dbReference>
<dbReference type="Gene3D" id="2.130.10.10">
    <property type="entry name" value="YVTN repeat-like/Quinoprotein amine dehydrogenase"/>
    <property type="match status" value="2"/>
</dbReference>
<gene>
    <name evidence="18" type="ORF">FEM33_20020</name>
</gene>
<dbReference type="InterPro" id="IPR011006">
    <property type="entry name" value="CheY-like_superfamily"/>
</dbReference>
<comment type="subcellular location">
    <subcellularLocation>
        <location evidence="2">Cell membrane</location>
        <topology evidence="2">Multi-pass membrane protein</topology>
    </subcellularLocation>
</comment>
<dbReference type="FunFam" id="3.30.565.10:FF:000010">
    <property type="entry name" value="Sensor histidine kinase RcsC"/>
    <property type="match status" value="1"/>
</dbReference>
<dbReference type="Pfam" id="PF07494">
    <property type="entry name" value="Reg_prop"/>
    <property type="match status" value="11"/>
</dbReference>
<keyword evidence="19" id="KW-1185">Reference proteome</keyword>
<dbReference type="Gene3D" id="2.60.40.10">
    <property type="entry name" value="Immunoglobulins"/>
    <property type="match status" value="1"/>
</dbReference>
<protein>
    <recommendedName>
        <fullName evidence="3">histidine kinase</fullName>
        <ecNumber evidence="3">2.7.13.3</ecNumber>
    </recommendedName>
</protein>
<dbReference type="PROSITE" id="PS50109">
    <property type="entry name" value="HIS_KIN"/>
    <property type="match status" value="1"/>
</dbReference>
<dbReference type="Pfam" id="PF00072">
    <property type="entry name" value="Response_reg"/>
    <property type="match status" value="2"/>
</dbReference>
<dbReference type="InterPro" id="IPR004358">
    <property type="entry name" value="Sig_transdc_His_kin-like_C"/>
</dbReference>
<evidence type="ECO:0000256" key="6">
    <source>
        <dbReference type="ARBA" id="ARBA00022679"/>
    </source>
</evidence>
<evidence type="ECO:0000256" key="13">
    <source>
        <dbReference type="PROSITE-ProRule" id="PRU00169"/>
    </source>
</evidence>
<keyword evidence="8" id="KW-0547">Nucleotide-binding</keyword>
<feature type="signal peptide" evidence="15">
    <location>
        <begin position="1"/>
        <end position="24"/>
    </location>
</feature>
<evidence type="ECO:0000256" key="2">
    <source>
        <dbReference type="ARBA" id="ARBA00004651"/>
    </source>
</evidence>
<evidence type="ECO:0000259" key="16">
    <source>
        <dbReference type="PROSITE" id="PS50109"/>
    </source>
</evidence>
<dbReference type="GO" id="GO:0005886">
    <property type="term" value="C:plasma membrane"/>
    <property type="evidence" value="ECO:0007669"/>
    <property type="project" value="UniProtKB-SubCell"/>
</dbReference>
<evidence type="ECO:0000256" key="5">
    <source>
        <dbReference type="ARBA" id="ARBA00022553"/>
    </source>
</evidence>
<dbReference type="InterPro" id="IPR003661">
    <property type="entry name" value="HisK_dim/P_dom"/>
</dbReference>
<dbReference type="InterPro" id="IPR011047">
    <property type="entry name" value="Quinoprotein_ADH-like_sf"/>
</dbReference>
<evidence type="ECO:0000256" key="4">
    <source>
        <dbReference type="ARBA" id="ARBA00022475"/>
    </source>
</evidence>
<keyword evidence="9" id="KW-0418">Kinase</keyword>
<evidence type="ECO:0000256" key="8">
    <source>
        <dbReference type="ARBA" id="ARBA00022741"/>
    </source>
</evidence>
<dbReference type="CDD" id="cd16922">
    <property type="entry name" value="HATPase_EvgS-ArcB-TorS-like"/>
    <property type="match status" value="1"/>
</dbReference>
<evidence type="ECO:0000256" key="14">
    <source>
        <dbReference type="SAM" id="Coils"/>
    </source>
</evidence>
<dbReference type="PANTHER" id="PTHR43547:SF2">
    <property type="entry name" value="HYBRID SIGNAL TRANSDUCTION HISTIDINE KINASE C"/>
    <property type="match status" value="1"/>
</dbReference>
<evidence type="ECO:0000256" key="7">
    <source>
        <dbReference type="ARBA" id="ARBA00022692"/>
    </source>
</evidence>
<keyword evidence="12" id="KW-0472">Membrane</keyword>
<evidence type="ECO:0000256" key="15">
    <source>
        <dbReference type="SAM" id="SignalP"/>
    </source>
</evidence>
<keyword evidence="10" id="KW-0067">ATP-binding</keyword>
<evidence type="ECO:0000313" key="18">
    <source>
        <dbReference type="EMBL" id="KAA6437011.1"/>
    </source>
</evidence>
<dbReference type="InterPro" id="IPR013783">
    <property type="entry name" value="Ig-like_fold"/>
</dbReference>
<keyword evidence="14" id="KW-0175">Coiled coil</keyword>
<organism evidence="18 19">
    <name type="scientific">Dyadobacter flavalbus</name>
    <dbReference type="NCBI Taxonomy" id="2579942"/>
    <lineage>
        <taxon>Bacteria</taxon>
        <taxon>Pseudomonadati</taxon>
        <taxon>Bacteroidota</taxon>
        <taxon>Cytophagia</taxon>
        <taxon>Cytophagales</taxon>
        <taxon>Spirosomataceae</taxon>
        <taxon>Dyadobacter</taxon>
    </lineage>
</organism>
<evidence type="ECO:0000256" key="10">
    <source>
        <dbReference type="ARBA" id="ARBA00022840"/>
    </source>
</evidence>
<name>A0A5M8QP57_9BACT</name>
<keyword evidence="6" id="KW-0808">Transferase</keyword>
<dbReference type="FunFam" id="2.60.40.10:FF:000791">
    <property type="entry name" value="Two-component system sensor histidine kinase/response regulator"/>
    <property type="match status" value="1"/>
</dbReference>
<evidence type="ECO:0000256" key="1">
    <source>
        <dbReference type="ARBA" id="ARBA00000085"/>
    </source>
</evidence>
<dbReference type="Gene3D" id="3.40.50.2300">
    <property type="match status" value="2"/>
</dbReference>
<feature type="coiled-coil region" evidence="14">
    <location>
        <begin position="835"/>
        <end position="888"/>
    </location>
</feature>
<dbReference type="InterPro" id="IPR011110">
    <property type="entry name" value="Reg_prop"/>
</dbReference>
<dbReference type="SUPFAM" id="SSF50998">
    <property type="entry name" value="Quinoprotein alcohol dehydrogenase-like"/>
    <property type="match status" value="1"/>
</dbReference>
<accession>A0A5M8QP57</accession>
<feature type="modified residue" description="4-aspartylphosphate" evidence="13">
    <location>
        <position position="1185"/>
    </location>
</feature>
<dbReference type="SUPFAM" id="SSF47384">
    <property type="entry name" value="Homodimeric domain of signal transducing histidine kinase"/>
    <property type="match status" value="1"/>
</dbReference>
<dbReference type="InterPro" id="IPR003594">
    <property type="entry name" value="HATPase_dom"/>
</dbReference>
<dbReference type="PROSITE" id="PS50110">
    <property type="entry name" value="RESPONSE_REGULATORY"/>
    <property type="match status" value="2"/>
</dbReference>
<evidence type="ECO:0000256" key="12">
    <source>
        <dbReference type="ARBA" id="ARBA00023136"/>
    </source>
</evidence>
<dbReference type="GO" id="GO:0005524">
    <property type="term" value="F:ATP binding"/>
    <property type="evidence" value="ECO:0007669"/>
    <property type="project" value="UniProtKB-KW"/>
</dbReference>
<dbReference type="InterPro" id="IPR036097">
    <property type="entry name" value="HisK_dim/P_sf"/>
</dbReference>
<evidence type="ECO:0000313" key="19">
    <source>
        <dbReference type="Proteomes" id="UP000323994"/>
    </source>
</evidence>
<evidence type="ECO:0000256" key="9">
    <source>
        <dbReference type="ARBA" id="ARBA00022777"/>
    </source>
</evidence>
<keyword evidence="7" id="KW-0812">Transmembrane</keyword>
<dbReference type="PANTHER" id="PTHR43547">
    <property type="entry name" value="TWO-COMPONENT HISTIDINE KINASE"/>
    <property type="match status" value="1"/>
</dbReference>
<evidence type="ECO:0000259" key="17">
    <source>
        <dbReference type="PROSITE" id="PS50110"/>
    </source>
</evidence>
<dbReference type="OrthoDB" id="9809670at2"/>
<dbReference type="CDD" id="cd00156">
    <property type="entry name" value="REC"/>
    <property type="match status" value="1"/>
</dbReference>
<dbReference type="SMART" id="SM00448">
    <property type="entry name" value="REC"/>
    <property type="match status" value="2"/>
</dbReference>
<dbReference type="Pfam" id="PF07495">
    <property type="entry name" value="Y_Y_Y"/>
    <property type="match status" value="1"/>
</dbReference>
<dbReference type="EMBL" id="VBSN01000059">
    <property type="protein sequence ID" value="KAA6437011.1"/>
    <property type="molecule type" value="Genomic_DNA"/>
</dbReference>
<dbReference type="PRINTS" id="PR00344">
    <property type="entry name" value="BCTRLSENSOR"/>
</dbReference>
<comment type="caution">
    <text evidence="18">The sequence shown here is derived from an EMBL/GenBank/DDBJ whole genome shotgun (WGS) entry which is preliminary data.</text>
</comment>
<dbReference type="Proteomes" id="UP000323994">
    <property type="component" value="Unassembled WGS sequence"/>
</dbReference>
<dbReference type="InterPro" id="IPR036890">
    <property type="entry name" value="HATPase_C_sf"/>
</dbReference>
<keyword evidence="5 13" id="KW-0597">Phosphoprotein</keyword>
<dbReference type="RefSeq" id="WP_139013770.1">
    <property type="nucleotide sequence ID" value="NZ_VBSN01000059.1"/>
</dbReference>
<dbReference type="Gene3D" id="1.10.287.130">
    <property type="match status" value="1"/>
</dbReference>
<proteinExistence type="predicted"/>
<dbReference type="CDD" id="cd00082">
    <property type="entry name" value="HisKA"/>
    <property type="match status" value="1"/>
</dbReference>
<evidence type="ECO:0000256" key="11">
    <source>
        <dbReference type="ARBA" id="ARBA00022989"/>
    </source>
</evidence>
<dbReference type="Gene3D" id="3.30.565.10">
    <property type="entry name" value="Histidine kinase-like ATPase, C-terminal domain"/>
    <property type="match status" value="1"/>
</dbReference>
<keyword evidence="4" id="KW-1003">Cell membrane</keyword>
<feature type="domain" description="Response regulatory" evidence="17">
    <location>
        <begin position="1277"/>
        <end position="1392"/>
    </location>
</feature>
<reference evidence="18 19" key="1">
    <citation type="submission" date="2019-05" db="EMBL/GenBank/DDBJ databases">
        <authorList>
            <person name="Qu J.-H."/>
        </authorList>
    </citation>
    <scope>NUCLEOTIDE SEQUENCE [LARGE SCALE GENOMIC DNA]</scope>
    <source>
        <strain evidence="18 19">NS28</strain>
    </source>
</reference>
<dbReference type="Pfam" id="PF00512">
    <property type="entry name" value="HisKA"/>
    <property type="match status" value="1"/>
</dbReference>
<dbReference type="EC" id="2.7.13.3" evidence="3"/>
<dbReference type="SUPFAM" id="SSF63829">
    <property type="entry name" value="Calcium-dependent phosphotriesterase"/>
    <property type="match status" value="1"/>
</dbReference>
<evidence type="ECO:0000256" key="3">
    <source>
        <dbReference type="ARBA" id="ARBA00012438"/>
    </source>
</evidence>
<feature type="domain" description="Response regulatory" evidence="17">
    <location>
        <begin position="1135"/>
        <end position="1248"/>
    </location>
</feature>
<comment type="catalytic activity">
    <reaction evidence="1">
        <text>ATP + protein L-histidine = ADP + protein N-phospho-L-histidine.</text>
        <dbReference type="EC" id="2.7.13.3"/>
    </reaction>
</comment>
<feature type="modified residue" description="4-aspartylphosphate" evidence="13">
    <location>
        <position position="1326"/>
    </location>
</feature>
<dbReference type="CDD" id="cd17546">
    <property type="entry name" value="REC_hyHK_CKI1_RcsC-like"/>
    <property type="match status" value="1"/>
</dbReference>
<dbReference type="SMART" id="SM00387">
    <property type="entry name" value="HATPase_c"/>
    <property type="match status" value="1"/>
</dbReference>
<dbReference type="InterPro" id="IPR011123">
    <property type="entry name" value="Y_Y_Y"/>
</dbReference>
<dbReference type="FunFam" id="1.10.287.130:FF:000003">
    <property type="entry name" value="Histidine kinase"/>
    <property type="match status" value="1"/>
</dbReference>
<dbReference type="SUPFAM" id="SSF55874">
    <property type="entry name" value="ATPase domain of HSP90 chaperone/DNA topoisomerase II/histidine kinase"/>
    <property type="match status" value="1"/>
</dbReference>
<dbReference type="SUPFAM" id="SSF52172">
    <property type="entry name" value="CheY-like"/>
    <property type="match status" value="2"/>
</dbReference>
<sequence length="1404" mass="158905">MNFKNAICKRWLYTLAIYPAMLFAQEPGFRQLSTNQGLSQNHVSSILMDKQGFMWFGTEDGLNLYDGYTFKHYKHVVSDSTSINDSYILDLLEDRAGNLWIGTSSGLNKFDRDANRFRQYTFGSRNIGINDIFQDSKGRMWLGSDKGLILFDPVNGSIRIYPPFKEAGKNKGASFVTRIAEDNAGSLWVGTEYGLYQLNPENGRYKSYFKGAGDRQLYSDWIKALYKDKKGNIWIGTHGGGMSLYLPESNTFRSFLNSRNDSSSIAHNDVLSITQNSDGNLWIGTENGGISVYDMTANRFTTYQQNEDDNTSLSNNSVYCIYPDKAGNIWIGTFAGGISFLPRFGKKFRSYRQVPHDPNSLSNNIILAICGDSNPDYVWLGTDGGGLNLFNRKTRKFTHYKHSKTNPNSVSNNYVIAVIQVSEDVLGLGYHNGGFDFFNVRTGTFEHHMPRPNDPNSLSSSDVNNMFRDRDGNIWLGMWKGGLEFYDVKSRKFTHYRNNPDDKTSLSSDIVTEVFQDRDGNIWAGTYEGLNMLNADRKHFTRFGFDSKNKHSLSSNKVQSIHEADNGDLWIGTLGGGLNYFDRKKKVFTAYTEQDGLASNVIYGVAKDKKNNLWLSTNSGLSRFDYLSKTFRNYGVEDGLQGTEFRSNAVFQAGDGEMFFGGVRGFSTFYPDRLVDNHYIPPVYITDFLIFNKQVAIGGKNAVLTKHISQSESIRLSYKQSVISFEFAALNYTMPEKNQYAYRLQGFDDDWIYSGTMRRATYTNLDAGDYVFEVKASNNDGVWNPKITRLQLHIWPPYWRTSWFRILAVLLVIGLLYGVHRLRMRVIRAQKRMLVKQVHDRTEEISRQKHELQAQSEHLQELNKELQVRNDQEQLARKEAEKANMAKSVFLATMSHEIRTPMNGVIGMAMLLSQTKMTPEQAEYTETIISSGDSLLTVINDILDFSKIESGNMELELISFDLRECIEGVLDLFSSKAAAIGLDLVYEIDALVPSQIIADSQRLRQILINLVGNAIKFTHQGEVFIHVRLLRQINAQDIEIRFDIQDTGIGIPADKLDRLFVAFSQVDSSHTRKYGGTGLGLIISQRLVNLMGGSIGVESVVDKGTNFHFTIIAQISTQPTRQYVFFNTTENQGKSILIVDDNDTNLRILQVQMEQWKLIPTLASSGKQALQILDSGARFDLVISDQQMPEMDGIDLAAIIKSKYPALPIFLLSSVGDEAGRNHKDLFAAILTKPVRHNQLGKLIQMELKAQKETDVSERQPSPSSLSKEFAGHFPLHILMAEDNPVNEKLFINILSKLGYVPVVTRNGREAFEKTLEERFDAVFMDVQMPELDGLEATRRIRSQPMEQPYIVAMTANAMREDQEDCLQAGMDYYISKPLRLNEIKTALQKAYDSRKQNAAHAGN</sequence>
<dbReference type="InterPro" id="IPR015943">
    <property type="entry name" value="WD40/YVTN_repeat-like_dom_sf"/>
</dbReference>
<dbReference type="InterPro" id="IPR005467">
    <property type="entry name" value="His_kinase_dom"/>
</dbReference>
<dbReference type="SMART" id="SM00388">
    <property type="entry name" value="HisKA"/>
    <property type="match status" value="1"/>
</dbReference>
<dbReference type="GO" id="GO:0000155">
    <property type="term" value="F:phosphorelay sensor kinase activity"/>
    <property type="evidence" value="ECO:0007669"/>
    <property type="project" value="InterPro"/>
</dbReference>
<dbReference type="Pfam" id="PF02518">
    <property type="entry name" value="HATPase_c"/>
    <property type="match status" value="1"/>
</dbReference>
<feature type="chain" id="PRO_5024444044" description="histidine kinase" evidence="15">
    <location>
        <begin position="25"/>
        <end position="1404"/>
    </location>
</feature>
<keyword evidence="15" id="KW-0732">Signal</keyword>